<proteinExistence type="predicted"/>
<feature type="domain" description="HTH marR-type" evidence="1">
    <location>
        <begin position="52"/>
        <end position="117"/>
    </location>
</feature>
<reference evidence="2 3" key="1">
    <citation type="journal article" date="2013" name="Genome Announc.">
        <title>Genome Sequence of Novosphingobium lindaniclasticum LE124T, Isolated from a Hexachlorocyclohexane Dumpsite.</title>
        <authorList>
            <person name="Saxena A."/>
            <person name="Nayyar N."/>
            <person name="Sangwan N."/>
            <person name="Kumari R."/>
            <person name="Khurana J.P."/>
            <person name="Lal R."/>
        </authorList>
    </citation>
    <scope>NUCLEOTIDE SEQUENCE [LARGE SCALE GENOMIC DNA]</scope>
    <source>
        <strain evidence="2 3">LE124</strain>
    </source>
</reference>
<dbReference type="GO" id="GO:0003700">
    <property type="term" value="F:DNA-binding transcription factor activity"/>
    <property type="evidence" value="ECO:0007669"/>
    <property type="project" value="InterPro"/>
</dbReference>
<name>T0HNR9_9SPHN</name>
<dbReference type="InterPro" id="IPR036388">
    <property type="entry name" value="WH-like_DNA-bd_sf"/>
</dbReference>
<dbReference type="RefSeq" id="WP_021234390.1">
    <property type="nucleotide sequence ID" value="NZ_ATHL01000080.1"/>
</dbReference>
<dbReference type="InterPro" id="IPR014601">
    <property type="entry name" value="Trans_reg_MarR_HTH"/>
</dbReference>
<accession>T0HNR9</accession>
<organism evidence="2 3">
    <name type="scientific">Novosphingobium lindaniclasticum LE124</name>
    <dbReference type="NCBI Taxonomy" id="1096930"/>
    <lineage>
        <taxon>Bacteria</taxon>
        <taxon>Pseudomonadati</taxon>
        <taxon>Pseudomonadota</taxon>
        <taxon>Alphaproteobacteria</taxon>
        <taxon>Sphingomonadales</taxon>
        <taxon>Sphingomonadaceae</taxon>
        <taxon>Novosphingobium</taxon>
    </lineage>
</organism>
<dbReference type="InterPro" id="IPR000835">
    <property type="entry name" value="HTH_MarR-typ"/>
</dbReference>
<sequence length="169" mass="18367">MSAKEPGPIISSAHLADGTSPALSELEFSLTLAANAYQKWIVRCAAAVGQQLTPLEVLVLHSVRHRDRPKRFMDLMLVLHVEDAHLVNYAVRKLSTAGLVVTRRVGKEKVIEVTAAGIDFCDAYRSIREKVLVGDVKASLDEAALSRTAETLRMLSGDYNQAARAAATL</sequence>
<dbReference type="SUPFAM" id="SSF46785">
    <property type="entry name" value="Winged helix' DNA-binding domain"/>
    <property type="match status" value="1"/>
</dbReference>
<dbReference type="AlphaFoldDB" id="T0HNR9"/>
<evidence type="ECO:0000313" key="2">
    <source>
        <dbReference type="EMBL" id="EQB14677.1"/>
    </source>
</evidence>
<dbReference type="Gene3D" id="1.10.10.10">
    <property type="entry name" value="Winged helix-like DNA-binding domain superfamily/Winged helix DNA-binding domain"/>
    <property type="match status" value="1"/>
</dbReference>
<keyword evidence="3" id="KW-1185">Reference proteome</keyword>
<dbReference type="PIRSF" id="PIRSF036158">
    <property type="entry name" value="UCP036158_MarR"/>
    <property type="match status" value="1"/>
</dbReference>
<evidence type="ECO:0000259" key="1">
    <source>
        <dbReference type="Pfam" id="PF13463"/>
    </source>
</evidence>
<dbReference type="Proteomes" id="UP000015527">
    <property type="component" value="Unassembled WGS sequence"/>
</dbReference>
<evidence type="ECO:0000313" key="3">
    <source>
        <dbReference type="Proteomes" id="UP000015527"/>
    </source>
</evidence>
<comment type="caution">
    <text evidence="2">The sequence shown here is derived from an EMBL/GenBank/DDBJ whole genome shotgun (WGS) entry which is preliminary data.</text>
</comment>
<dbReference type="PATRIC" id="fig|1096930.3.peg.2551"/>
<protein>
    <recommendedName>
        <fullName evidence="1">HTH marR-type domain-containing protein</fullName>
    </recommendedName>
</protein>
<dbReference type="EMBL" id="ATHL01000080">
    <property type="protein sequence ID" value="EQB14677.1"/>
    <property type="molecule type" value="Genomic_DNA"/>
</dbReference>
<gene>
    <name evidence="2" type="ORF">L284_12760</name>
</gene>
<dbReference type="eggNOG" id="COG5631">
    <property type="taxonomic scope" value="Bacteria"/>
</dbReference>
<dbReference type="OrthoDB" id="7504146at2"/>
<dbReference type="Pfam" id="PF13463">
    <property type="entry name" value="HTH_27"/>
    <property type="match status" value="1"/>
</dbReference>
<dbReference type="InterPro" id="IPR036390">
    <property type="entry name" value="WH_DNA-bd_sf"/>
</dbReference>